<gene>
    <name evidence="2" type="ORF">TBK1r_49600</name>
</gene>
<evidence type="ECO:0000313" key="3">
    <source>
        <dbReference type="Proteomes" id="UP000318081"/>
    </source>
</evidence>
<name>A0ABX5XV81_9BACT</name>
<organism evidence="2 3">
    <name type="scientific">Stieleria magnilauensis</name>
    <dbReference type="NCBI Taxonomy" id="2527963"/>
    <lineage>
        <taxon>Bacteria</taxon>
        <taxon>Pseudomonadati</taxon>
        <taxon>Planctomycetota</taxon>
        <taxon>Planctomycetia</taxon>
        <taxon>Pirellulales</taxon>
        <taxon>Pirellulaceae</taxon>
        <taxon>Stieleria</taxon>
    </lineage>
</organism>
<accession>A0ABX5XV81</accession>
<protein>
    <submittedName>
        <fullName evidence="2">Uncharacterized protein</fullName>
    </submittedName>
</protein>
<evidence type="ECO:0000256" key="1">
    <source>
        <dbReference type="SAM" id="MobiDB-lite"/>
    </source>
</evidence>
<feature type="region of interest" description="Disordered" evidence="1">
    <location>
        <begin position="1"/>
        <end position="24"/>
    </location>
</feature>
<dbReference type="Proteomes" id="UP000318081">
    <property type="component" value="Chromosome"/>
</dbReference>
<sequence length="76" mass="8304">MSTSTTQQKNSTDNSRSQGDFTQAATEGLQEYGSHYVAAPAKDVVKLLKSYAEEKPDVAAMWCFAFGVIVGWKLRG</sequence>
<keyword evidence="3" id="KW-1185">Reference proteome</keyword>
<dbReference type="EMBL" id="CP036432">
    <property type="protein sequence ID" value="QDV85943.1"/>
    <property type="molecule type" value="Genomic_DNA"/>
</dbReference>
<reference evidence="2 3" key="1">
    <citation type="submission" date="2019-02" db="EMBL/GenBank/DDBJ databases">
        <title>Deep-cultivation of Planctomycetes and their phenomic and genomic characterization uncovers novel biology.</title>
        <authorList>
            <person name="Wiegand S."/>
            <person name="Jogler M."/>
            <person name="Boedeker C."/>
            <person name="Pinto D."/>
            <person name="Vollmers J."/>
            <person name="Rivas-Marin E."/>
            <person name="Kohn T."/>
            <person name="Peeters S.H."/>
            <person name="Heuer A."/>
            <person name="Rast P."/>
            <person name="Oberbeckmann S."/>
            <person name="Bunk B."/>
            <person name="Jeske O."/>
            <person name="Meyerdierks A."/>
            <person name="Storesund J.E."/>
            <person name="Kallscheuer N."/>
            <person name="Luecker S."/>
            <person name="Lage O.M."/>
            <person name="Pohl T."/>
            <person name="Merkel B.J."/>
            <person name="Hornburger P."/>
            <person name="Mueller R.-W."/>
            <person name="Bruemmer F."/>
            <person name="Labrenz M."/>
            <person name="Spormann A.M."/>
            <person name="Op den Camp H."/>
            <person name="Overmann J."/>
            <person name="Amann R."/>
            <person name="Jetten M.S.M."/>
            <person name="Mascher T."/>
            <person name="Medema M.H."/>
            <person name="Devos D.P."/>
            <person name="Kaster A.-K."/>
            <person name="Ovreas L."/>
            <person name="Rohde M."/>
            <person name="Galperin M.Y."/>
            <person name="Jogler C."/>
        </authorList>
    </citation>
    <scope>NUCLEOTIDE SEQUENCE [LARGE SCALE GENOMIC DNA]</scope>
    <source>
        <strain evidence="2 3">TBK1r</strain>
    </source>
</reference>
<dbReference type="RefSeq" id="WP_145216366.1">
    <property type="nucleotide sequence ID" value="NZ_CP036432.1"/>
</dbReference>
<proteinExistence type="predicted"/>
<evidence type="ECO:0000313" key="2">
    <source>
        <dbReference type="EMBL" id="QDV85943.1"/>
    </source>
</evidence>